<evidence type="ECO:0000313" key="3">
    <source>
        <dbReference type="Proteomes" id="UP000092713"/>
    </source>
</evidence>
<dbReference type="STRING" id="1747903.ASR47_1010154"/>
<proteinExistence type="predicted"/>
<feature type="region of interest" description="Disordered" evidence="1">
    <location>
        <begin position="191"/>
        <end position="228"/>
    </location>
</feature>
<evidence type="ECO:0000313" key="2">
    <source>
        <dbReference type="EMBL" id="OBV39564.1"/>
    </source>
</evidence>
<feature type="compositionally biased region" description="Polar residues" evidence="1">
    <location>
        <begin position="191"/>
        <end position="201"/>
    </location>
</feature>
<dbReference type="RefSeq" id="WP_065307906.1">
    <property type="nucleotide sequence ID" value="NZ_LOCQ01000053.1"/>
</dbReference>
<reference evidence="2 3" key="1">
    <citation type="submission" date="2016-04" db="EMBL/GenBank/DDBJ databases">
        <title>Draft genome sequence of Janthinobacterium psychrotolerans sp. nov., isolated from freshwater sediments in Denmark.</title>
        <authorList>
            <person name="Gong X."/>
            <person name="Skrivergaard S."/>
            <person name="Korsgaard B.S."/>
            <person name="Schreiber L."/>
            <person name="Marshall I.P."/>
            <person name="Finster K."/>
            <person name="Schramm A."/>
        </authorList>
    </citation>
    <scope>NUCLEOTIDE SEQUENCE [LARGE SCALE GENOMIC DNA]</scope>
    <source>
        <strain evidence="2 3">S3-2</strain>
    </source>
</reference>
<name>A0A1A7C3H0_9BURK</name>
<comment type="caution">
    <text evidence="2">The sequence shown here is derived from an EMBL/GenBank/DDBJ whole genome shotgun (WGS) entry which is preliminary data.</text>
</comment>
<dbReference type="Proteomes" id="UP000092713">
    <property type="component" value="Unassembled WGS sequence"/>
</dbReference>
<gene>
    <name evidence="2" type="ORF">ASR47_1010154</name>
</gene>
<dbReference type="OrthoDB" id="581516at2"/>
<dbReference type="EMBL" id="LOCQ01000053">
    <property type="protein sequence ID" value="OBV39564.1"/>
    <property type="molecule type" value="Genomic_DNA"/>
</dbReference>
<organism evidence="2 3">
    <name type="scientific">Janthinobacterium psychrotolerans</name>
    <dbReference type="NCBI Taxonomy" id="1747903"/>
    <lineage>
        <taxon>Bacteria</taxon>
        <taxon>Pseudomonadati</taxon>
        <taxon>Pseudomonadota</taxon>
        <taxon>Betaproteobacteria</taxon>
        <taxon>Burkholderiales</taxon>
        <taxon>Oxalobacteraceae</taxon>
        <taxon>Janthinobacterium</taxon>
    </lineage>
</organism>
<feature type="region of interest" description="Disordered" evidence="1">
    <location>
        <begin position="123"/>
        <end position="146"/>
    </location>
</feature>
<protein>
    <recommendedName>
        <fullName evidence="4">General stress protein 17M-like domain-containing protein</fullName>
    </recommendedName>
</protein>
<keyword evidence="3" id="KW-1185">Reference proteome</keyword>
<accession>A0A1A7C3H0</accession>
<evidence type="ECO:0000256" key="1">
    <source>
        <dbReference type="SAM" id="MobiDB-lite"/>
    </source>
</evidence>
<sequence>MAQTLAAVFDNRASAESARQKLIASGFGSERIRLNDSASDYSGAPSATSTVANTTGRDDDGFVASIKHFFADLFGSHEDRYVYAEAVSRGHVVLTLESASDAEIDRASDIVEDFGPLNIEEHSEQWRAGGWSRDDSTTGGGYAGSSAGNLSGSAGANLQSQAQAGSLSQQATPLGAGAELGINPAVPVGNLSQSSTASQQFARDDTPDFIQPGGATSLGGGTRNVRTYPRVDSLSNDVMADEQYYRSHWDATYLSTGGRFEDYDPAYRYGRSMAGSDTYRGRPWEEVEPDLRSNWEHTYPQSAWENFKDAVRHGWNRLTS</sequence>
<dbReference type="AlphaFoldDB" id="A0A1A7C3H0"/>
<evidence type="ECO:0008006" key="4">
    <source>
        <dbReference type="Google" id="ProtNLM"/>
    </source>
</evidence>